<dbReference type="EMBL" id="JAACXV010014091">
    <property type="protein sequence ID" value="KAF7270482.1"/>
    <property type="molecule type" value="Genomic_DNA"/>
</dbReference>
<keyword evidence="3" id="KW-1185">Reference proteome</keyword>
<protein>
    <recommendedName>
        <fullName evidence="4">Extensin</fullName>
    </recommendedName>
</protein>
<feature type="region of interest" description="Disordered" evidence="1">
    <location>
        <begin position="33"/>
        <end position="317"/>
    </location>
</feature>
<evidence type="ECO:0000313" key="2">
    <source>
        <dbReference type="EMBL" id="KAF7270482.1"/>
    </source>
</evidence>
<sequence>MAPAIERVNFYNPQVGKPANLQNSAVLRMLEEEESRRSGYVGSGDNIPSSLRDVSWPPPDFEHKNQLRSTFKDVVTPGVKRVAWPPPQEGVLDPAEVVEQAPVQAQGGTQYTSPGLQQNNYQPQQSARSNQSQQPSYRPLKPLDVSSVGAGSPLASPSTNQSPQGFRTATPTRGWAPVHSPVAAPTSQKYFGAPPQTQPPYQPVQQQYQPPQQQYQPPQQQYQPPQQQYQPPQQQYQPPQQQYQPPQQQYQPPQQQYQPPQYQAQSFAQPPPQSQPVAAQNQVAAPRPQTKPVEPPPSTITLRPTAPVSQTPAPVYSAQPATASLKVVVGGKHLRGDLKWPPENVRQQMAEENRLRIELAKGPAVRPLRKDKDYTPFFEQHALNSSYPGYKIPPGTQFFRPE</sequence>
<feature type="compositionally biased region" description="Polar residues" evidence="1">
    <location>
        <begin position="299"/>
        <end position="312"/>
    </location>
</feature>
<feature type="compositionally biased region" description="Polar residues" evidence="1">
    <location>
        <begin position="106"/>
        <end position="136"/>
    </location>
</feature>
<comment type="caution">
    <text evidence="2">The sequence shown here is derived from an EMBL/GenBank/DDBJ whole genome shotgun (WGS) entry which is preliminary data.</text>
</comment>
<proteinExistence type="predicted"/>
<dbReference type="Proteomes" id="UP000625711">
    <property type="component" value="Unassembled WGS sequence"/>
</dbReference>
<evidence type="ECO:0000256" key="1">
    <source>
        <dbReference type="SAM" id="MobiDB-lite"/>
    </source>
</evidence>
<name>A0A834HX58_RHYFE</name>
<dbReference type="OrthoDB" id="1293114at2759"/>
<gene>
    <name evidence="2" type="ORF">GWI33_016550</name>
</gene>
<evidence type="ECO:0000313" key="3">
    <source>
        <dbReference type="Proteomes" id="UP000625711"/>
    </source>
</evidence>
<dbReference type="AlphaFoldDB" id="A0A834HX58"/>
<feature type="compositionally biased region" description="Low complexity" evidence="1">
    <location>
        <begin position="203"/>
        <end position="268"/>
    </location>
</feature>
<reference evidence="2" key="1">
    <citation type="submission" date="2020-08" db="EMBL/GenBank/DDBJ databases">
        <title>Genome sequencing and assembly of the red palm weevil Rhynchophorus ferrugineus.</title>
        <authorList>
            <person name="Dias G.B."/>
            <person name="Bergman C.M."/>
            <person name="Manee M."/>
        </authorList>
    </citation>
    <scope>NUCLEOTIDE SEQUENCE</scope>
    <source>
        <strain evidence="2">AA-2017</strain>
        <tissue evidence="2">Whole larva</tissue>
    </source>
</reference>
<evidence type="ECO:0008006" key="4">
    <source>
        <dbReference type="Google" id="ProtNLM"/>
    </source>
</evidence>
<accession>A0A834HX58</accession>
<organism evidence="2 3">
    <name type="scientific">Rhynchophorus ferrugineus</name>
    <name type="common">Red palm weevil</name>
    <name type="synonym">Curculio ferrugineus</name>
    <dbReference type="NCBI Taxonomy" id="354439"/>
    <lineage>
        <taxon>Eukaryota</taxon>
        <taxon>Metazoa</taxon>
        <taxon>Ecdysozoa</taxon>
        <taxon>Arthropoda</taxon>
        <taxon>Hexapoda</taxon>
        <taxon>Insecta</taxon>
        <taxon>Pterygota</taxon>
        <taxon>Neoptera</taxon>
        <taxon>Endopterygota</taxon>
        <taxon>Coleoptera</taxon>
        <taxon>Polyphaga</taxon>
        <taxon>Cucujiformia</taxon>
        <taxon>Curculionidae</taxon>
        <taxon>Dryophthorinae</taxon>
        <taxon>Rhynchophorus</taxon>
    </lineage>
</organism>
<feature type="compositionally biased region" description="Polar residues" evidence="1">
    <location>
        <begin position="155"/>
        <end position="171"/>
    </location>
</feature>
<feature type="compositionally biased region" description="Low complexity" evidence="1">
    <location>
        <begin position="275"/>
        <end position="288"/>
    </location>
</feature>